<feature type="compositionally biased region" description="Acidic residues" evidence="1">
    <location>
        <begin position="68"/>
        <end position="77"/>
    </location>
</feature>
<comment type="caution">
    <text evidence="2">The sequence shown here is derived from an EMBL/GenBank/DDBJ whole genome shotgun (WGS) entry which is preliminary data.</text>
</comment>
<proteinExistence type="predicted"/>
<gene>
    <name evidence="2" type="ORF">Pmani_036539</name>
</gene>
<protein>
    <submittedName>
        <fullName evidence="2">Uncharacterized protein</fullName>
    </submittedName>
</protein>
<accession>A0AAE1TPA1</accession>
<organism evidence="2 3">
    <name type="scientific">Petrolisthes manimaculis</name>
    <dbReference type="NCBI Taxonomy" id="1843537"/>
    <lineage>
        <taxon>Eukaryota</taxon>
        <taxon>Metazoa</taxon>
        <taxon>Ecdysozoa</taxon>
        <taxon>Arthropoda</taxon>
        <taxon>Crustacea</taxon>
        <taxon>Multicrustacea</taxon>
        <taxon>Malacostraca</taxon>
        <taxon>Eumalacostraca</taxon>
        <taxon>Eucarida</taxon>
        <taxon>Decapoda</taxon>
        <taxon>Pleocyemata</taxon>
        <taxon>Anomura</taxon>
        <taxon>Galatheoidea</taxon>
        <taxon>Porcellanidae</taxon>
        <taxon>Petrolisthes</taxon>
    </lineage>
</organism>
<sequence>METGSHRRHSSIHPRSGDHRQSNGVLSSTLPTRRKASYDGHSTHSLRRNEHAYRYNPVPKSLAHGVVEQEDEEDESVDPQKLRRMQGIAFEVDIAKKCSKLVVWLD</sequence>
<feature type="compositionally biased region" description="Polar residues" evidence="1">
    <location>
        <begin position="22"/>
        <end position="31"/>
    </location>
</feature>
<reference evidence="2" key="1">
    <citation type="submission" date="2023-11" db="EMBL/GenBank/DDBJ databases">
        <title>Genome assemblies of two species of porcelain crab, Petrolisthes cinctipes and Petrolisthes manimaculis (Anomura: Porcellanidae).</title>
        <authorList>
            <person name="Angst P."/>
        </authorList>
    </citation>
    <scope>NUCLEOTIDE SEQUENCE</scope>
    <source>
        <strain evidence="2">PB745_02</strain>
        <tissue evidence="2">Gill</tissue>
    </source>
</reference>
<feature type="compositionally biased region" description="Basic and acidic residues" evidence="1">
    <location>
        <begin position="36"/>
        <end position="53"/>
    </location>
</feature>
<dbReference type="EMBL" id="JAWZYT010005437">
    <property type="protein sequence ID" value="KAK4290570.1"/>
    <property type="molecule type" value="Genomic_DNA"/>
</dbReference>
<feature type="compositionally biased region" description="Basic residues" evidence="1">
    <location>
        <begin position="1"/>
        <end position="12"/>
    </location>
</feature>
<feature type="region of interest" description="Disordered" evidence="1">
    <location>
        <begin position="1"/>
        <end position="80"/>
    </location>
</feature>
<evidence type="ECO:0000313" key="2">
    <source>
        <dbReference type="EMBL" id="KAK4290570.1"/>
    </source>
</evidence>
<name>A0AAE1TPA1_9EUCA</name>
<dbReference type="Proteomes" id="UP001292094">
    <property type="component" value="Unassembled WGS sequence"/>
</dbReference>
<keyword evidence="3" id="KW-1185">Reference proteome</keyword>
<dbReference type="AlphaFoldDB" id="A0AAE1TPA1"/>
<evidence type="ECO:0000256" key="1">
    <source>
        <dbReference type="SAM" id="MobiDB-lite"/>
    </source>
</evidence>
<evidence type="ECO:0000313" key="3">
    <source>
        <dbReference type="Proteomes" id="UP001292094"/>
    </source>
</evidence>